<comment type="caution">
    <text evidence="4">The sequence shown here is derived from an EMBL/GenBank/DDBJ whole genome shotgun (WGS) entry which is preliminary data.</text>
</comment>
<dbReference type="InParanoid" id="A0A2J7RNS1"/>
<feature type="chain" id="PRO_5014559454" description="mTERF domain-containing protein 2" evidence="3">
    <location>
        <begin position="21"/>
        <end position="332"/>
    </location>
</feature>
<dbReference type="Pfam" id="PF02536">
    <property type="entry name" value="mTERF"/>
    <property type="match status" value="1"/>
</dbReference>
<dbReference type="EMBL" id="NEVH01002148">
    <property type="protein sequence ID" value="PNF42487.1"/>
    <property type="molecule type" value="Genomic_DNA"/>
</dbReference>
<dbReference type="OrthoDB" id="9991972at2759"/>
<dbReference type="GO" id="GO:0003676">
    <property type="term" value="F:nucleic acid binding"/>
    <property type="evidence" value="ECO:0007669"/>
    <property type="project" value="InterPro"/>
</dbReference>
<feature type="signal peptide" evidence="3">
    <location>
        <begin position="1"/>
        <end position="20"/>
    </location>
</feature>
<protein>
    <recommendedName>
        <fullName evidence="6">mTERF domain-containing protein 2</fullName>
    </recommendedName>
</protein>
<dbReference type="FunCoup" id="A0A2J7RNS1">
    <property type="interactions" value="11"/>
</dbReference>
<organism evidence="4 5">
    <name type="scientific">Cryptotermes secundus</name>
    <dbReference type="NCBI Taxonomy" id="105785"/>
    <lineage>
        <taxon>Eukaryota</taxon>
        <taxon>Metazoa</taxon>
        <taxon>Ecdysozoa</taxon>
        <taxon>Arthropoda</taxon>
        <taxon>Hexapoda</taxon>
        <taxon>Insecta</taxon>
        <taxon>Pterygota</taxon>
        <taxon>Neoptera</taxon>
        <taxon>Polyneoptera</taxon>
        <taxon>Dictyoptera</taxon>
        <taxon>Blattodea</taxon>
        <taxon>Blattoidea</taxon>
        <taxon>Termitoidae</taxon>
        <taxon>Kalotermitidae</taxon>
        <taxon>Cryptotermitinae</taxon>
        <taxon>Cryptotermes</taxon>
    </lineage>
</organism>
<dbReference type="AlphaFoldDB" id="A0A2J7RNS1"/>
<keyword evidence="3" id="KW-0732">Signal</keyword>
<dbReference type="InterPro" id="IPR038538">
    <property type="entry name" value="MTERF_sf"/>
</dbReference>
<evidence type="ECO:0008006" key="6">
    <source>
        <dbReference type="Google" id="ProtNLM"/>
    </source>
</evidence>
<comment type="similarity">
    <text evidence="1">Belongs to the mTERF family.</text>
</comment>
<dbReference type="STRING" id="105785.A0A2J7RNS1"/>
<dbReference type="EMBL" id="NEVH01002148">
    <property type="protein sequence ID" value="PNF42486.1"/>
    <property type="molecule type" value="Genomic_DNA"/>
</dbReference>
<evidence type="ECO:0000313" key="5">
    <source>
        <dbReference type="Proteomes" id="UP000235965"/>
    </source>
</evidence>
<accession>A0A2J7RNS1</accession>
<name>A0A2J7RNS1_9NEOP</name>
<keyword evidence="2" id="KW-0809">Transit peptide</keyword>
<evidence type="ECO:0000256" key="1">
    <source>
        <dbReference type="ARBA" id="ARBA00007692"/>
    </source>
</evidence>
<reference evidence="4 5" key="1">
    <citation type="submission" date="2017-12" db="EMBL/GenBank/DDBJ databases">
        <title>Hemimetabolous genomes reveal molecular basis of termite eusociality.</title>
        <authorList>
            <person name="Harrison M.C."/>
            <person name="Jongepier E."/>
            <person name="Robertson H.M."/>
            <person name="Arning N."/>
            <person name="Bitard-Feildel T."/>
            <person name="Chao H."/>
            <person name="Childers C.P."/>
            <person name="Dinh H."/>
            <person name="Doddapaneni H."/>
            <person name="Dugan S."/>
            <person name="Gowin J."/>
            <person name="Greiner C."/>
            <person name="Han Y."/>
            <person name="Hu H."/>
            <person name="Hughes D.S.T."/>
            <person name="Huylmans A.-K."/>
            <person name="Kemena C."/>
            <person name="Kremer L.P.M."/>
            <person name="Lee S.L."/>
            <person name="Lopez-Ezquerra A."/>
            <person name="Mallet L."/>
            <person name="Monroy-Kuhn J.M."/>
            <person name="Moser A."/>
            <person name="Murali S.C."/>
            <person name="Muzny D.M."/>
            <person name="Otani S."/>
            <person name="Piulachs M.-D."/>
            <person name="Poelchau M."/>
            <person name="Qu J."/>
            <person name="Schaub F."/>
            <person name="Wada-Katsumata A."/>
            <person name="Worley K.C."/>
            <person name="Xie Q."/>
            <person name="Ylla G."/>
            <person name="Poulsen M."/>
            <person name="Gibbs R.A."/>
            <person name="Schal C."/>
            <person name="Richards S."/>
            <person name="Belles X."/>
            <person name="Korb J."/>
            <person name="Bornberg-Bauer E."/>
        </authorList>
    </citation>
    <scope>NUCLEOTIDE SEQUENCE [LARGE SCALE GENOMIC DNA]</scope>
    <source>
        <tissue evidence="4">Whole body</tissue>
    </source>
</reference>
<dbReference type="Proteomes" id="UP000235965">
    <property type="component" value="Unassembled WGS sequence"/>
</dbReference>
<gene>
    <name evidence="4" type="ORF">B7P43_G08733</name>
</gene>
<evidence type="ECO:0000256" key="3">
    <source>
        <dbReference type="SAM" id="SignalP"/>
    </source>
</evidence>
<proteinExistence type="inferred from homology"/>
<dbReference type="Gene3D" id="1.25.70.10">
    <property type="entry name" value="Transcription termination factor 3, mitochondrial"/>
    <property type="match status" value="1"/>
</dbReference>
<dbReference type="InterPro" id="IPR003690">
    <property type="entry name" value="MTERF"/>
</dbReference>
<evidence type="ECO:0000313" key="4">
    <source>
        <dbReference type="EMBL" id="PNF42487.1"/>
    </source>
</evidence>
<keyword evidence="5" id="KW-1185">Reference proteome</keyword>
<evidence type="ECO:0000256" key="2">
    <source>
        <dbReference type="ARBA" id="ARBA00022946"/>
    </source>
</evidence>
<sequence>MHSLRRASLVLLVWRRTCSCQNGTNATKWKDRILGYSSMMGRESHRYYCTAVSNSSEQDTIHRLEDPRVVSLLEMTVKEGVTPSDVINALDISPELLNRSPLQWENCFKELKLYGFTQRHCLSMVAAYPYLFTLLENNELNLSMAQWMNCQLGYDNVLDLLAACPHFLSVTGNELSRRIPLLLSLGKSRGKNVVKLLQNCPGVLFANWKDVEAKLDYVEKVMKIDTKKENLTKCYMFNRSLDEIQTRHIFLQRAGIYVTPGKVKGTKVEQRQQPWSKNPSLSHITDTSDEMFISEVAPDLTLEELEVFREMYKEELDMEDNSENEDELYDGE</sequence>